<dbReference type="Proteomes" id="UP000294299">
    <property type="component" value="Chromosome NFRAN"/>
</dbReference>
<keyword evidence="2" id="KW-1185">Reference proteome</keyword>
<evidence type="ECO:0000313" key="1">
    <source>
        <dbReference type="EMBL" id="VFJ15234.1"/>
    </source>
</evidence>
<dbReference type="RefSeq" id="WP_134485204.1">
    <property type="nucleotide sequence ID" value="NZ_LR216287.1"/>
</dbReference>
<organism evidence="1 2">
    <name type="scientific">Candidatus Nitrosocosmicus franklandianus</name>
    <dbReference type="NCBI Taxonomy" id="1798806"/>
    <lineage>
        <taxon>Archaea</taxon>
        <taxon>Nitrososphaerota</taxon>
        <taxon>Nitrososphaeria</taxon>
        <taxon>Nitrososphaerales</taxon>
        <taxon>Nitrososphaeraceae</taxon>
        <taxon>Candidatus Nitrosocosmicus</taxon>
    </lineage>
</organism>
<gene>
    <name evidence="1" type="ORF">NFRAN_2911</name>
</gene>
<accession>A0A484IBU6</accession>
<dbReference type="OrthoDB" id="55755at2157"/>
<sequence length="108" mass="12389">MKFEFEEFETIEDVLVYLVSVAPYMKQILPISSYKGYVFSMVPITPLSGETLLMIYTKGKMDQGMYEFDISAKKHKLVSVMERADKNYFIVISPRRDTIADAAISQLS</sequence>
<proteinExistence type="predicted"/>
<evidence type="ECO:0000313" key="2">
    <source>
        <dbReference type="Proteomes" id="UP000294299"/>
    </source>
</evidence>
<name>A0A484IBU6_9ARCH</name>
<dbReference type="KEGG" id="nfn:NFRAN_2911"/>
<dbReference type="GeneID" id="39422020"/>
<reference evidence="1 2" key="1">
    <citation type="submission" date="2019-02" db="EMBL/GenBank/DDBJ databases">
        <authorList>
            <person name="Lehtovirta-Morley E L."/>
        </authorList>
    </citation>
    <scope>NUCLEOTIDE SEQUENCE [LARGE SCALE GENOMIC DNA]</scope>
    <source>
        <strain evidence="1">NFRAN1</strain>
    </source>
</reference>
<dbReference type="EMBL" id="LR216287">
    <property type="protein sequence ID" value="VFJ15234.1"/>
    <property type="molecule type" value="Genomic_DNA"/>
</dbReference>
<dbReference type="AlphaFoldDB" id="A0A484IBU6"/>
<protein>
    <submittedName>
        <fullName evidence="1">Uncharacterized protein</fullName>
    </submittedName>
</protein>